<dbReference type="STRING" id="419479.SAMN04488563_0802"/>
<evidence type="ECO:0000256" key="3">
    <source>
        <dbReference type="ARBA" id="ARBA00022982"/>
    </source>
</evidence>
<dbReference type="EMBL" id="LT629791">
    <property type="protein sequence ID" value="SDU25974.1"/>
    <property type="molecule type" value="Genomic_DNA"/>
</dbReference>
<name>A0A1H2H297_9ACTN</name>
<evidence type="ECO:0000256" key="5">
    <source>
        <dbReference type="ARBA" id="ARBA00023284"/>
    </source>
</evidence>
<keyword evidence="3" id="KW-0249">Electron transport</keyword>
<keyword evidence="5" id="KW-0676">Redox-active center</keyword>
<dbReference type="Pfam" id="PF00085">
    <property type="entry name" value="Thioredoxin"/>
    <property type="match status" value="1"/>
</dbReference>
<dbReference type="InterPro" id="IPR017937">
    <property type="entry name" value="Thioredoxin_CS"/>
</dbReference>
<dbReference type="PROSITE" id="PS00194">
    <property type="entry name" value="THIOREDOXIN_1"/>
    <property type="match status" value="1"/>
</dbReference>
<protein>
    <submittedName>
        <fullName evidence="7">Thioredoxin</fullName>
    </submittedName>
</protein>
<gene>
    <name evidence="7" type="ORF">SAMN04488563_0802</name>
</gene>
<evidence type="ECO:0000259" key="6">
    <source>
        <dbReference type="PROSITE" id="PS51352"/>
    </source>
</evidence>
<proteinExistence type="inferred from homology"/>
<keyword evidence="4" id="KW-1015">Disulfide bond</keyword>
<dbReference type="SUPFAM" id="SSF52833">
    <property type="entry name" value="Thioredoxin-like"/>
    <property type="match status" value="1"/>
</dbReference>
<comment type="similarity">
    <text evidence="1">Belongs to the thioredoxin family.</text>
</comment>
<dbReference type="InterPro" id="IPR013766">
    <property type="entry name" value="Thioredoxin_domain"/>
</dbReference>
<dbReference type="PANTHER" id="PTHR45663">
    <property type="entry name" value="GEO12009P1"/>
    <property type="match status" value="1"/>
</dbReference>
<dbReference type="InterPro" id="IPR036249">
    <property type="entry name" value="Thioredoxin-like_sf"/>
</dbReference>
<sequence>MVREIDQSEFDAVIAGTGPVLVEFYATWCGSCRRMAPVLDAVARELAGQAEFIMVNVDEAPELVTRFDVRSTPTLQLFRAGAAVGAPLIGAYPEATVRAMVDTSLAATAPSSAQLLAWAPDACTLPTAERPFRLDEFADLFARSLREVERPEPTRLLLDLEEAADDRARDLAARETSCCSFFTFTFSPPRGGVVRMQVDVPMEQSTVLDGLALQAATAAGLSR</sequence>
<dbReference type="AlphaFoldDB" id="A0A1H2H297"/>
<evidence type="ECO:0000256" key="2">
    <source>
        <dbReference type="ARBA" id="ARBA00022448"/>
    </source>
</evidence>
<evidence type="ECO:0000313" key="7">
    <source>
        <dbReference type="EMBL" id="SDU25974.1"/>
    </source>
</evidence>
<evidence type="ECO:0000256" key="4">
    <source>
        <dbReference type="ARBA" id="ARBA00023157"/>
    </source>
</evidence>
<dbReference type="Proteomes" id="UP000182977">
    <property type="component" value="Chromosome I"/>
</dbReference>
<dbReference type="CDD" id="cd02947">
    <property type="entry name" value="TRX_family"/>
    <property type="match status" value="1"/>
</dbReference>
<feature type="domain" description="Thioredoxin" evidence="6">
    <location>
        <begin position="1"/>
        <end position="106"/>
    </location>
</feature>
<keyword evidence="2" id="KW-0813">Transport</keyword>
<organism evidence="7 8">
    <name type="scientific">Jiangella alkaliphila</name>
    <dbReference type="NCBI Taxonomy" id="419479"/>
    <lineage>
        <taxon>Bacteria</taxon>
        <taxon>Bacillati</taxon>
        <taxon>Actinomycetota</taxon>
        <taxon>Actinomycetes</taxon>
        <taxon>Jiangellales</taxon>
        <taxon>Jiangellaceae</taxon>
        <taxon>Jiangella</taxon>
    </lineage>
</organism>
<dbReference type="Gene3D" id="3.40.30.10">
    <property type="entry name" value="Glutaredoxin"/>
    <property type="match status" value="1"/>
</dbReference>
<accession>A0A1H2H297</accession>
<evidence type="ECO:0000256" key="1">
    <source>
        <dbReference type="ARBA" id="ARBA00008987"/>
    </source>
</evidence>
<dbReference type="GO" id="GO:0015035">
    <property type="term" value="F:protein-disulfide reductase activity"/>
    <property type="evidence" value="ECO:0007669"/>
    <property type="project" value="TreeGrafter"/>
</dbReference>
<keyword evidence="8" id="KW-1185">Reference proteome</keyword>
<reference evidence="8" key="1">
    <citation type="submission" date="2016-10" db="EMBL/GenBank/DDBJ databases">
        <authorList>
            <person name="Varghese N."/>
            <person name="Submissions S."/>
        </authorList>
    </citation>
    <scope>NUCLEOTIDE SEQUENCE [LARGE SCALE GENOMIC DNA]</scope>
    <source>
        <strain evidence="8">DSM 45079</strain>
    </source>
</reference>
<dbReference type="GO" id="GO:0005737">
    <property type="term" value="C:cytoplasm"/>
    <property type="evidence" value="ECO:0007669"/>
    <property type="project" value="TreeGrafter"/>
</dbReference>
<evidence type="ECO:0000313" key="8">
    <source>
        <dbReference type="Proteomes" id="UP000182977"/>
    </source>
</evidence>
<dbReference type="PRINTS" id="PR00421">
    <property type="entry name" value="THIOREDOXIN"/>
</dbReference>
<dbReference type="PROSITE" id="PS51352">
    <property type="entry name" value="THIOREDOXIN_2"/>
    <property type="match status" value="1"/>
</dbReference>
<dbReference type="PANTHER" id="PTHR45663:SF11">
    <property type="entry name" value="GEO12009P1"/>
    <property type="match status" value="1"/>
</dbReference>